<evidence type="ECO:0000259" key="3">
    <source>
        <dbReference type="SMART" id="SM01273"/>
    </source>
</evidence>
<dbReference type="SUPFAM" id="SSF101931">
    <property type="entry name" value="Pym (Within the bgcn gene intron protein, WIBG), N-terminal domain"/>
    <property type="match status" value="1"/>
</dbReference>
<evidence type="ECO:0000256" key="1">
    <source>
        <dbReference type="ARBA" id="ARBA00009394"/>
    </source>
</evidence>
<dbReference type="GO" id="GO:0005737">
    <property type="term" value="C:cytoplasm"/>
    <property type="evidence" value="ECO:0007669"/>
    <property type="project" value="TreeGrafter"/>
</dbReference>
<sequence>MSVHIANTVSQNGEQFIPASQRPDGTWRKARRVKDGYVPQEEIPLYESKGKQFNSKKANSVILASGKITERSIPGLYILQTNTKKKQMKKTNIVEVTNQLQELDITVKSKQINSLEKVKEDGKNNKTELIDPIKKLKSLRKKLREVDALQEKIERGLISKPEQEQLAKIKRKNEILMQIHMLEKQCQ</sequence>
<dbReference type="PANTHER" id="PTHR22959:SF0">
    <property type="entry name" value="PARTNER OF Y14 AND MAGO"/>
    <property type="match status" value="1"/>
</dbReference>
<protein>
    <recommendedName>
        <fullName evidence="2">Partner of Y14 and mago</fullName>
    </recommendedName>
</protein>
<reference evidence="4" key="1">
    <citation type="submission" date="2013-07" db="EMBL/GenBank/DDBJ databases">
        <title>Midgut Transcriptome Profiling of Anoplphora glabripennis, a Lignocellulose Degrading, Wood-Boring Cerambycid.</title>
        <authorList>
            <person name="Scully E.D."/>
            <person name="Hoover K."/>
            <person name="Carlson J.E."/>
            <person name="Tien M."/>
            <person name="Geib S.M."/>
        </authorList>
    </citation>
    <scope>NUCLEOTIDE SEQUENCE</scope>
</reference>
<dbReference type="AlphaFoldDB" id="V5GKS4"/>
<dbReference type="GO" id="GO:1903259">
    <property type="term" value="P:exon-exon junction complex disassembly"/>
    <property type="evidence" value="ECO:0007669"/>
    <property type="project" value="InterPro"/>
</dbReference>
<dbReference type="GO" id="GO:0003723">
    <property type="term" value="F:RNA binding"/>
    <property type="evidence" value="ECO:0007669"/>
    <property type="project" value="TreeGrafter"/>
</dbReference>
<evidence type="ECO:0000313" key="4">
    <source>
        <dbReference type="EMBL" id="JAB62222.1"/>
    </source>
</evidence>
<dbReference type="InterPro" id="IPR015362">
    <property type="entry name" value="WIBG_mago-bd"/>
</dbReference>
<dbReference type="Pfam" id="PF09282">
    <property type="entry name" value="Mago-bind"/>
    <property type="match status" value="1"/>
</dbReference>
<dbReference type="InterPro" id="IPR036348">
    <property type="entry name" value="WIBG_N_sf"/>
</dbReference>
<dbReference type="EMBL" id="GALX01006244">
    <property type="protein sequence ID" value="JAB62222.1"/>
    <property type="molecule type" value="Transcribed_RNA"/>
</dbReference>
<comment type="similarity">
    <text evidence="1">Belongs to the pym family.</text>
</comment>
<dbReference type="SMART" id="SM01273">
    <property type="entry name" value="Mago-bind"/>
    <property type="match status" value="1"/>
</dbReference>
<dbReference type="OrthoDB" id="21625at2759"/>
<feature type="domain" description="WIBG Mago-binding" evidence="3">
    <location>
        <begin position="13"/>
        <end position="39"/>
    </location>
</feature>
<name>V5GKS4_ANOGL</name>
<gene>
    <name evidence="4" type="primary">WIBG</name>
</gene>
<proteinExistence type="inferred from homology"/>
<evidence type="ECO:0000256" key="2">
    <source>
        <dbReference type="ARBA" id="ARBA00018898"/>
    </source>
</evidence>
<dbReference type="PANTHER" id="PTHR22959">
    <property type="entry name" value="PYM PROTEIN"/>
    <property type="match status" value="1"/>
</dbReference>
<accession>V5GKS4</accession>
<dbReference type="GO" id="GO:0035145">
    <property type="term" value="C:exon-exon junction complex"/>
    <property type="evidence" value="ECO:0007669"/>
    <property type="project" value="TreeGrafter"/>
</dbReference>
<organism evidence="4">
    <name type="scientific">Anoplophora glabripennis</name>
    <name type="common">Asian longhorn beetle</name>
    <name type="synonym">Anoplophora nobilis</name>
    <dbReference type="NCBI Taxonomy" id="217634"/>
    <lineage>
        <taxon>Eukaryota</taxon>
        <taxon>Metazoa</taxon>
        <taxon>Ecdysozoa</taxon>
        <taxon>Arthropoda</taxon>
        <taxon>Hexapoda</taxon>
        <taxon>Insecta</taxon>
        <taxon>Pterygota</taxon>
        <taxon>Neoptera</taxon>
        <taxon>Endopterygota</taxon>
        <taxon>Coleoptera</taxon>
        <taxon>Polyphaga</taxon>
        <taxon>Cucujiformia</taxon>
        <taxon>Chrysomeloidea</taxon>
        <taxon>Cerambycidae</taxon>
        <taxon>Lamiinae</taxon>
        <taxon>Lamiini</taxon>
        <taxon>Anoplophora</taxon>
    </lineage>
</organism>
<dbReference type="InterPro" id="IPR039333">
    <property type="entry name" value="PYM1"/>
</dbReference>